<dbReference type="EMBL" id="CP003470">
    <property type="protein sequence ID" value="AGG88973.1"/>
    <property type="molecule type" value="Genomic_DNA"/>
</dbReference>
<keyword evidence="1" id="KW-0813">Transport</keyword>
<keyword evidence="4 5" id="KW-0408">Iron</keyword>
<accession>M4NEH0</accession>
<evidence type="ECO:0000313" key="9">
    <source>
        <dbReference type="Proteomes" id="UP000011859"/>
    </source>
</evidence>
<evidence type="ECO:0000256" key="3">
    <source>
        <dbReference type="ARBA" id="ARBA00022723"/>
    </source>
</evidence>
<keyword evidence="3 5" id="KW-0479">Metal-binding</keyword>
<dbReference type="KEGG" id="rhd:R2APBS1_1849"/>
<organism evidence="8 9">
    <name type="scientific">Rhodanobacter denitrificans</name>
    <dbReference type="NCBI Taxonomy" id="666685"/>
    <lineage>
        <taxon>Bacteria</taxon>
        <taxon>Pseudomonadati</taxon>
        <taxon>Pseudomonadota</taxon>
        <taxon>Gammaproteobacteria</taxon>
        <taxon>Lysobacterales</taxon>
        <taxon>Rhodanobacteraceae</taxon>
        <taxon>Rhodanobacter</taxon>
    </lineage>
</organism>
<evidence type="ECO:0000256" key="2">
    <source>
        <dbReference type="ARBA" id="ARBA00022617"/>
    </source>
</evidence>
<dbReference type="EMBL" id="CP003470">
    <property type="protein sequence ID" value="AGG89215.1"/>
    <property type="molecule type" value="Genomic_DNA"/>
</dbReference>
<dbReference type="CDD" id="cd08916">
    <property type="entry name" value="TrHb3_P"/>
    <property type="match status" value="1"/>
</dbReference>
<keyword evidence="9" id="KW-1185">Reference proteome</keyword>
<dbReference type="eggNOG" id="COG2346">
    <property type="taxonomic scope" value="Bacteria"/>
</dbReference>
<dbReference type="KEGG" id="rhd:R2APBS1_2078"/>
<sequence>MDSRELNSPEAIADFVDAFYAKVRVDAALGPIFKDVDLQQHIPKIRAYWRKMLLGDHEGYRRNMIAQHMALHTRHSLHHHHFQRWLALFVATVDEQFRGHAAIQAKRLASTIAVNLEALLDVRRK</sequence>
<dbReference type="GO" id="GO:0020037">
    <property type="term" value="F:heme binding"/>
    <property type="evidence" value="ECO:0007669"/>
    <property type="project" value="InterPro"/>
</dbReference>
<dbReference type="InterPro" id="IPR009050">
    <property type="entry name" value="Globin-like_sf"/>
</dbReference>
<dbReference type="OrthoDB" id="25954at2"/>
<reference evidence="8 9" key="1">
    <citation type="submission" date="2012-04" db="EMBL/GenBank/DDBJ databases">
        <title>Complete genome of Rhodanobacter sp. 2APBS1.</title>
        <authorList>
            <consortium name="US DOE Joint Genome Institute"/>
            <person name="Huntemann M."/>
            <person name="Wei C.-L."/>
            <person name="Han J."/>
            <person name="Detter J.C."/>
            <person name="Han C."/>
            <person name="Tapia R."/>
            <person name="Munk A.C.C."/>
            <person name="Chen A."/>
            <person name="Krypides N."/>
            <person name="Mavromatis K."/>
            <person name="Markowitz V."/>
            <person name="Szeto E."/>
            <person name="Ivanova N."/>
            <person name="Mikhailova N."/>
            <person name="Ovchinnikova G."/>
            <person name="Pagani I."/>
            <person name="Pati A."/>
            <person name="Goodwin L."/>
            <person name="Peters L."/>
            <person name="Pitluck S."/>
            <person name="Woyke T."/>
            <person name="Prakash O."/>
            <person name="Elkins J."/>
            <person name="Brown S."/>
            <person name="Palumbo A."/>
            <person name="Hemme C."/>
            <person name="Zhou J."/>
            <person name="Watson D."/>
            <person name="Jardine P."/>
            <person name="Kostka J."/>
            <person name="Green S."/>
        </authorList>
    </citation>
    <scope>NUCLEOTIDE SEQUENCE [LARGE SCALE GENOMIC DNA]</scope>
    <source>
        <strain evidence="8 9">2APBS1</strain>
    </source>
</reference>
<dbReference type="KEGG" id="rhd:R2APBS1_2094"/>
<name>M4NEH0_9GAMM</name>
<dbReference type="AlphaFoldDB" id="M4NEH0"/>
<dbReference type="HOGENOM" id="CLU_104957_3_1_6"/>
<dbReference type="Proteomes" id="UP000011859">
    <property type="component" value="Chromosome"/>
</dbReference>
<keyword evidence="2 5" id="KW-0349">Heme</keyword>
<protein>
    <submittedName>
        <fullName evidence="8">Truncated hemoglobin</fullName>
    </submittedName>
</protein>
<dbReference type="EMBL" id="CP003470">
    <property type="protein sequence ID" value="AGG89200.1"/>
    <property type="molecule type" value="Genomic_DNA"/>
</dbReference>
<dbReference type="InterPro" id="IPR001486">
    <property type="entry name" value="Hemoglobin_trunc"/>
</dbReference>
<dbReference type="Pfam" id="PF01152">
    <property type="entry name" value="Bac_globin"/>
    <property type="match status" value="1"/>
</dbReference>
<evidence type="ECO:0000313" key="7">
    <source>
        <dbReference type="EMBL" id="AGG89200.1"/>
    </source>
</evidence>
<evidence type="ECO:0000256" key="4">
    <source>
        <dbReference type="ARBA" id="ARBA00023004"/>
    </source>
</evidence>
<dbReference type="Gene3D" id="1.10.490.10">
    <property type="entry name" value="Globins"/>
    <property type="match status" value="1"/>
</dbReference>
<proteinExistence type="predicted"/>
<gene>
    <name evidence="6" type="ORF">R2APBS1_1849</name>
    <name evidence="7" type="ORF">R2APBS1_2078</name>
    <name evidence="8" type="ORF">R2APBS1_2094</name>
</gene>
<dbReference type="InterPro" id="IPR012292">
    <property type="entry name" value="Globin/Proto"/>
</dbReference>
<evidence type="ECO:0000313" key="8">
    <source>
        <dbReference type="EMBL" id="AGG89215.1"/>
    </source>
</evidence>
<dbReference type="GO" id="GO:0046872">
    <property type="term" value="F:metal ion binding"/>
    <property type="evidence" value="ECO:0007669"/>
    <property type="project" value="UniProtKB-KW"/>
</dbReference>
<evidence type="ECO:0000256" key="1">
    <source>
        <dbReference type="ARBA" id="ARBA00022448"/>
    </source>
</evidence>
<dbReference type="GO" id="GO:0019825">
    <property type="term" value="F:oxygen binding"/>
    <property type="evidence" value="ECO:0007669"/>
    <property type="project" value="InterPro"/>
</dbReference>
<evidence type="ECO:0000256" key="5">
    <source>
        <dbReference type="PIRSR" id="PIRSR601486-1"/>
    </source>
</evidence>
<dbReference type="SUPFAM" id="SSF46458">
    <property type="entry name" value="Globin-like"/>
    <property type="match status" value="1"/>
</dbReference>
<evidence type="ECO:0000313" key="6">
    <source>
        <dbReference type="EMBL" id="AGG88973.1"/>
    </source>
</evidence>
<dbReference type="STRING" id="666685.R2APBS1_1849"/>
<feature type="binding site" description="distal binding residue" evidence="5">
    <location>
        <position position="68"/>
    </location>
    <ligand>
        <name>heme</name>
        <dbReference type="ChEBI" id="CHEBI:30413"/>
    </ligand>
    <ligandPart>
        <name>Fe</name>
        <dbReference type="ChEBI" id="CHEBI:18248"/>
    </ligandPart>
</feature>